<evidence type="ECO:0000313" key="5">
    <source>
        <dbReference type="Proteomes" id="UP000466345"/>
    </source>
</evidence>
<feature type="chain" id="PRO_5039059238" description="M23ase beta-sheet core domain-containing protein" evidence="2">
    <location>
        <begin position="26"/>
        <end position="369"/>
    </location>
</feature>
<dbReference type="InterPro" id="IPR050570">
    <property type="entry name" value="Cell_wall_metabolism_enzyme"/>
</dbReference>
<evidence type="ECO:0000259" key="3">
    <source>
        <dbReference type="Pfam" id="PF01551"/>
    </source>
</evidence>
<proteinExistence type="predicted"/>
<evidence type="ECO:0000256" key="2">
    <source>
        <dbReference type="SAM" id="SignalP"/>
    </source>
</evidence>
<gene>
    <name evidence="4" type="ORF">SRB5_14800</name>
</gene>
<dbReference type="InterPro" id="IPR016047">
    <property type="entry name" value="M23ase_b-sheet_dom"/>
</dbReference>
<feature type="coiled-coil region" evidence="1">
    <location>
        <begin position="62"/>
        <end position="96"/>
    </location>
</feature>
<dbReference type="Gene3D" id="6.10.250.3150">
    <property type="match status" value="1"/>
</dbReference>
<dbReference type="Proteomes" id="UP000466345">
    <property type="component" value="Unassembled WGS sequence"/>
</dbReference>
<reference evidence="4 5" key="1">
    <citation type="submission" date="2019-10" db="EMBL/GenBank/DDBJ databases">
        <title>Streptomyces smaragdinus sp. nov. and Streptomyces fabii sp. nov., isolated from the gut of fungus growing-termite Macrotermes natalensis.</title>
        <authorList>
            <person name="Schwitalla J."/>
            <person name="Benndorf R."/>
            <person name="Martin K."/>
            <person name="De Beer W."/>
            <person name="Kaster A.-K."/>
            <person name="Vollmers J."/>
            <person name="Poulsen M."/>
            <person name="Beemelmanns C."/>
        </authorList>
    </citation>
    <scope>NUCLEOTIDE SEQUENCE [LARGE SCALE GENOMIC DNA]</scope>
    <source>
        <strain evidence="4 5">RB5</strain>
    </source>
</reference>
<organism evidence="4 5">
    <name type="scientific">Streptomyces smaragdinus</name>
    <dbReference type="NCBI Taxonomy" id="2585196"/>
    <lineage>
        <taxon>Bacteria</taxon>
        <taxon>Bacillati</taxon>
        <taxon>Actinomycetota</taxon>
        <taxon>Actinomycetes</taxon>
        <taxon>Kitasatosporales</taxon>
        <taxon>Streptomycetaceae</taxon>
        <taxon>Streptomyces</taxon>
    </lineage>
</organism>
<keyword evidence="1" id="KW-0175">Coiled coil</keyword>
<dbReference type="EMBL" id="WEGJ01000003">
    <property type="protein sequence ID" value="MQY11364.1"/>
    <property type="molecule type" value="Genomic_DNA"/>
</dbReference>
<dbReference type="AlphaFoldDB" id="A0A7K0CF20"/>
<sequence length="369" mass="40633">MRRIVTRTGTATALCLAVSVQAATAQPVPTAAPGGDDKNSLRTARREVDALFADAGRTTQRYEAAKKAVGRQQRRIERLGRQVRDQQRKVTELRARLGRIAAMQYRSGGDASLTPTAQFMLSSNPAEFLDRVYLADKGEHAAGLLMHQTQRAQDRLEAEQARAAQAKLELDHELYLQGRAKKALEAKLVRAQAQLEKLQESQHRVRGAGCTEFRSAVPFAMNGGEDTADGKPFVARKWRVPVNKYEITSRFGQTGEHWGSLHSGLDFAVPEGRPVRSVGFGTVYELGCDGAFGNSVTIRHDDGYFTFYAHLSRIEAYPGERVFPGQHIGLAGTTGNSTGPHLHFEVRATPEFGSGIDPEPWLRTRGIRP</sequence>
<evidence type="ECO:0000256" key="1">
    <source>
        <dbReference type="SAM" id="Coils"/>
    </source>
</evidence>
<dbReference type="GO" id="GO:0004222">
    <property type="term" value="F:metalloendopeptidase activity"/>
    <property type="evidence" value="ECO:0007669"/>
    <property type="project" value="TreeGrafter"/>
</dbReference>
<feature type="coiled-coil region" evidence="1">
    <location>
        <begin position="149"/>
        <end position="201"/>
    </location>
</feature>
<dbReference type="PANTHER" id="PTHR21666:SF270">
    <property type="entry name" value="MUREIN HYDROLASE ACTIVATOR ENVC"/>
    <property type="match status" value="1"/>
</dbReference>
<dbReference type="Pfam" id="PF01551">
    <property type="entry name" value="Peptidase_M23"/>
    <property type="match status" value="1"/>
</dbReference>
<protein>
    <recommendedName>
        <fullName evidence="3">M23ase beta-sheet core domain-containing protein</fullName>
    </recommendedName>
</protein>
<dbReference type="InterPro" id="IPR011055">
    <property type="entry name" value="Dup_hybrid_motif"/>
</dbReference>
<evidence type="ECO:0000313" key="4">
    <source>
        <dbReference type="EMBL" id="MQY11364.1"/>
    </source>
</evidence>
<dbReference type="RefSeq" id="WP_153450627.1">
    <property type="nucleotide sequence ID" value="NZ_WEGJ01000003.1"/>
</dbReference>
<dbReference type="Gene3D" id="2.70.70.10">
    <property type="entry name" value="Glucose Permease (Domain IIA)"/>
    <property type="match status" value="1"/>
</dbReference>
<dbReference type="SUPFAM" id="SSF51261">
    <property type="entry name" value="Duplicated hybrid motif"/>
    <property type="match status" value="1"/>
</dbReference>
<dbReference type="PANTHER" id="PTHR21666">
    <property type="entry name" value="PEPTIDASE-RELATED"/>
    <property type="match status" value="1"/>
</dbReference>
<accession>A0A7K0CF20</accession>
<name>A0A7K0CF20_9ACTN</name>
<dbReference type="OrthoDB" id="5244067at2"/>
<dbReference type="CDD" id="cd12797">
    <property type="entry name" value="M23_peptidase"/>
    <property type="match status" value="1"/>
</dbReference>
<keyword evidence="5" id="KW-1185">Reference proteome</keyword>
<feature type="domain" description="M23ase beta-sheet core" evidence="3">
    <location>
        <begin position="261"/>
        <end position="348"/>
    </location>
</feature>
<feature type="signal peptide" evidence="2">
    <location>
        <begin position="1"/>
        <end position="25"/>
    </location>
</feature>
<comment type="caution">
    <text evidence="4">The sequence shown here is derived from an EMBL/GenBank/DDBJ whole genome shotgun (WGS) entry which is preliminary data.</text>
</comment>
<keyword evidence="2" id="KW-0732">Signal</keyword>